<keyword evidence="1" id="KW-0479">Metal-binding</keyword>
<evidence type="ECO:0000259" key="5">
    <source>
        <dbReference type="Pfam" id="PF00107"/>
    </source>
</evidence>
<organism evidence="6 7">
    <name type="scientific">Clonostachys chloroleuca</name>
    <dbReference type="NCBI Taxonomy" id="1926264"/>
    <lineage>
        <taxon>Eukaryota</taxon>
        <taxon>Fungi</taxon>
        <taxon>Dikarya</taxon>
        <taxon>Ascomycota</taxon>
        <taxon>Pezizomycotina</taxon>
        <taxon>Sordariomycetes</taxon>
        <taxon>Hypocreomycetidae</taxon>
        <taxon>Hypocreales</taxon>
        <taxon>Bionectriaceae</taxon>
        <taxon>Clonostachys</taxon>
    </lineage>
</organism>
<dbReference type="GO" id="GO:0008270">
    <property type="term" value="F:zinc ion binding"/>
    <property type="evidence" value="ECO:0007669"/>
    <property type="project" value="TreeGrafter"/>
</dbReference>
<dbReference type="PANTHER" id="PTHR43880">
    <property type="entry name" value="ALCOHOL DEHYDROGENASE"/>
    <property type="match status" value="1"/>
</dbReference>
<evidence type="ECO:0000313" key="6">
    <source>
        <dbReference type="EMBL" id="CAI6100782.1"/>
    </source>
</evidence>
<gene>
    <name evidence="6" type="ORF">CCHLO57077_00006823</name>
</gene>
<feature type="domain" description="Alcohol dehydrogenase-like C-terminal" evidence="5">
    <location>
        <begin position="93"/>
        <end position="144"/>
    </location>
</feature>
<reference evidence="6" key="1">
    <citation type="submission" date="2023-01" db="EMBL/GenBank/DDBJ databases">
        <authorList>
            <person name="Piombo E."/>
        </authorList>
    </citation>
    <scope>NUCLEOTIDE SEQUENCE</scope>
</reference>
<proteinExistence type="predicted"/>
<dbReference type="InterPro" id="IPR013149">
    <property type="entry name" value="ADH-like_C"/>
</dbReference>
<dbReference type="SUPFAM" id="SSF51735">
    <property type="entry name" value="NAD(P)-binding Rossmann-fold domains"/>
    <property type="match status" value="1"/>
</dbReference>
<dbReference type="Gene3D" id="3.90.180.10">
    <property type="entry name" value="Medium-chain alcohol dehydrogenases, catalytic domain"/>
    <property type="match status" value="1"/>
</dbReference>
<evidence type="ECO:0000256" key="4">
    <source>
        <dbReference type="SAM" id="Phobius"/>
    </source>
</evidence>
<dbReference type="Gene3D" id="3.40.50.720">
    <property type="entry name" value="NAD(P)-binding Rossmann-like Domain"/>
    <property type="match status" value="1"/>
</dbReference>
<dbReference type="GO" id="GO:0051903">
    <property type="term" value="F:S-(hydroxymethyl)glutathione dehydrogenase [NAD(P)+] activity"/>
    <property type="evidence" value="ECO:0007669"/>
    <property type="project" value="TreeGrafter"/>
</dbReference>
<keyword evidence="4" id="KW-0812">Transmembrane</keyword>
<dbReference type="Pfam" id="PF00107">
    <property type="entry name" value="ADH_zinc_N"/>
    <property type="match status" value="1"/>
</dbReference>
<keyword evidence="3" id="KW-0520">NAD</keyword>
<name>A0AA35VDX0_9HYPO</name>
<sequence>MLPLNLGARRLTDNTTSARLLDGRRLVSQFFGQSSFIHHSVVSKYSVIPCPHPEDLAVYSALGCGFQTGAGTVLNSLQPTADDSLVVFGAGTVGIAAIMAAKYLGLRQIIAIDQIEERLTISRELGATHTINTQDIPGFIREIHSIQVAGLAMR</sequence>
<dbReference type="PANTHER" id="PTHR43880:SF12">
    <property type="entry name" value="ALCOHOL DEHYDROGENASE CLASS-3"/>
    <property type="match status" value="1"/>
</dbReference>
<keyword evidence="4" id="KW-1133">Transmembrane helix</keyword>
<accession>A0AA35VDX0</accession>
<keyword evidence="2" id="KW-0862">Zinc</keyword>
<keyword evidence="4" id="KW-0472">Membrane</keyword>
<protein>
    <recommendedName>
        <fullName evidence="5">Alcohol dehydrogenase-like C-terminal domain-containing protein</fullName>
    </recommendedName>
</protein>
<evidence type="ECO:0000313" key="7">
    <source>
        <dbReference type="Proteomes" id="UP001160390"/>
    </source>
</evidence>
<dbReference type="Proteomes" id="UP001160390">
    <property type="component" value="Unassembled WGS sequence"/>
</dbReference>
<dbReference type="AlphaFoldDB" id="A0AA35VDX0"/>
<feature type="transmembrane region" description="Helical" evidence="4">
    <location>
        <begin position="85"/>
        <end position="104"/>
    </location>
</feature>
<comment type="caution">
    <text evidence="6">The sequence shown here is derived from an EMBL/GenBank/DDBJ whole genome shotgun (WGS) entry which is preliminary data.</text>
</comment>
<evidence type="ECO:0000256" key="1">
    <source>
        <dbReference type="ARBA" id="ARBA00022723"/>
    </source>
</evidence>
<dbReference type="InterPro" id="IPR036291">
    <property type="entry name" value="NAD(P)-bd_dom_sf"/>
</dbReference>
<dbReference type="GO" id="GO:0046294">
    <property type="term" value="P:formaldehyde catabolic process"/>
    <property type="evidence" value="ECO:0007669"/>
    <property type="project" value="TreeGrafter"/>
</dbReference>
<evidence type="ECO:0000256" key="3">
    <source>
        <dbReference type="ARBA" id="ARBA00023027"/>
    </source>
</evidence>
<dbReference type="EMBL" id="CABFNP030001353">
    <property type="protein sequence ID" value="CAI6100782.1"/>
    <property type="molecule type" value="Genomic_DNA"/>
</dbReference>
<evidence type="ECO:0000256" key="2">
    <source>
        <dbReference type="ARBA" id="ARBA00022833"/>
    </source>
</evidence>
<dbReference type="GO" id="GO:0005829">
    <property type="term" value="C:cytosol"/>
    <property type="evidence" value="ECO:0007669"/>
    <property type="project" value="TreeGrafter"/>
</dbReference>
<keyword evidence="7" id="KW-1185">Reference proteome</keyword>